<dbReference type="EMBL" id="MN739268">
    <property type="protein sequence ID" value="QHS96263.1"/>
    <property type="molecule type" value="Genomic_DNA"/>
</dbReference>
<organism evidence="2">
    <name type="scientific">viral metagenome</name>
    <dbReference type="NCBI Taxonomy" id="1070528"/>
    <lineage>
        <taxon>unclassified sequences</taxon>
        <taxon>metagenomes</taxon>
        <taxon>organismal metagenomes</taxon>
    </lineage>
</organism>
<feature type="region of interest" description="Disordered" evidence="1">
    <location>
        <begin position="84"/>
        <end position="121"/>
    </location>
</feature>
<dbReference type="AlphaFoldDB" id="A0A6C0BYB2"/>
<feature type="compositionally biased region" description="Polar residues" evidence="1">
    <location>
        <begin position="1"/>
        <end position="15"/>
    </location>
</feature>
<feature type="region of interest" description="Disordered" evidence="1">
    <location>
        <begin position="44"/>
        <end position="67"/>
    </location>
</feature>
<protein>
    <submittedName>
        <fullName evidence="2">Uncharacterized protein</fullName>
    </submittedName>
</protein>
<accession>A0A6C0BYB2</accession>
<feature type="compositionally biased region" description="Basic residues" evidence="1">
    <location>
        <begin position="91"/>
        <end position="121"/>
    </location>
</feature>
<sequence>MKITDVNSTPTNDKIYSSPPGTELLTSDGRRMFYKINDKMEAVTNDNYNRDNPVYDENGNEIPRGEHLPENRIFMNDIMDDIDKEKEIGGKRRRKPHRKTIRKTKRKKTRRNKRRHTRKYK</sequence>
<name>A0A6C0BYB2_9ZZZZ</name>
<reference evidence="2" key="1">
    <citation type="journal article" date="2020" name="Nature">
        <title>Giant virus diversity and host interactions through global metagenomics.</title>
        <authorList>
            <person name="Schulz F."/>
            <person name="Roux S."/>
            <person name="Paez-Espino D."/>
            <person name="Jungbluth S."/>
            <person name="Walsh D.A."/>
            <person name="Denef V.J."/>
            <person name="McMahon K.D."/>
            <person name="Konstantinidis K.T."/>
            <person name="Eloe-Fadrosh E.A."/>
            <person name="Kyrpides N.C."/>
            <person name="Woyke T."/>
        </authorList>
    </citation>
    <scope>NUCLEOTIDE SEQUENCE</scope>
    <source>
        <strain evidence="2">GVMAG-M-3300019093-7</strain>
    </source>
</reference>
<feature type="region of interest" description="Disordered" evidence="1">
    <location>
        <begin position="1"/>
        <end position="23"/>
    </location>
</feature>
<proteinExistence type="predicted"/>
<evidence type="ECO:0000256" key="1">
    <source>
        <dbReference type="SAM" id="MobiDB-lite"/>
    </source>
</evidence>
<evidence type="ECO:0000313" key="2">
    <source>
        <dbReference type="EMBL" id="QHS96263.1"/>
    </source>
</evidence>